<dbReference type="OrthoDB" id="1933717at2759"/>
<comment type="similarity">
    <text evidence="1 3">Belongs to the short-chain dehydrogenases/reductases (SDR) family.</text>
</comment>
<dbReference type="Pfam" id="PF00106">
    <property type="entry name" value="adh_short"/>
    <property type="match status" value="1"/>
</dbReference>
<dbReference type="InterPro" id="IPR002347">
    <property type="entry name" value="SDR_fam"/>
</dbReference>
<feature type="non-terminal residue" evidence="4">
    <location>
        <position position="1"/>
    </location>
</feature>
<dbReference type="GO" id="GO:0016491">
    <property type="term" value="F:oxidoreductase activity"/>
    <property type="evidence" value="ECO:0007669"/>
    <property type="project" value="UniProtKB-KW"/>
</dbReference>
<evidence type="ECO:0000256" key="1">
    <source>
        <dbReference type="ARBA" id="ARBA00006484"/>
    </source>
</evidence>
<dbReference type="PRINTS" id="PR00080">
    <property type="entry name" value="SDRFAMILY"/>
</dbReference>
<gene>
    <name evidence="4" type="primary">rdh10b</name>
    <name evidence="4" type="ORF">Anas_11614</name>
</gene>
<dbReference type="Gene3D" id="3.40.50.720">
    <property type="entry name" value="NAD(P)-binding Rossmann-like Domain"/>
    <property type="match status" value="1"/>
</dbReference>
<dbReference type="EMBL" id="SEYY01019713">
    <property type="protein sequence ID" value="KAB7497967.1"/>
    <property type="molecule type" value="Genomic_DNA"/>
</dbReference>
<keyword evidence="5" id="KW-1185">Reference proteome</keyword>
<dbReference type="SUPFAM" id="SSF51735">
    <property type="entry name" value="NAD(P)-binding Rossmann-fold domains"/>
    <property type="match status" value="1"/>
</dbReference>
<sequence length="200" mass="21916">DLAENLKNEEGTFLPVKCDVTKDEDVFALFDKIKETFGGVDVCVNNAGIVGTGLNLLNGTTEEWRQITNVNVISLCLLSKLTVKSLQDRGLDNGHIINISSILGHEIHPAPQLHFYTGTKFAVRALSEGLRQELQAANSNIKVTTVSPGLVKTEIFSNIPKTNSYYEKILQVNPCLKSEDIATTVSHILSAPPYMEVGYI</sequence>
<dbReference type="PANTHER" id="PTHR43115">
    <property type="entry name" value="DEHYDROGENASE/REDUCTASE SDR FAMILY MEMBER 11"/>
    <property type="match status" value="1"/>
</dbReference>
<evidence type="ECO:0000313" key="4">
    <source>
        <dbReference type="EMBL" id="KAB7497967.1"/>
    </source>
</evidence>
<dbReference type="InterPro" id="IPR020904">
    <property type="entry name" value="Sc_DH/Rdtase_CS"/>
</dbReference>
<dbReference type="PROSITE" id="PS00061">
    <property type="entry name" value="ADH_SHORT"/>
    <property type="match status" value="1"/>
</dbReference>
<reference evidence="4 5" key="1">
    <citation type="journal article" date="2019" name="PLoS Biol.">
        <title>Sex chromosomes control vertical transmission of feminizing Wolbachia symbionts in an isopod.</title>
        <authorList>
            <person name="Becking T."/>
            <person name="Chebbi M.A."/>
            <person name="Giraud I."/>
            <person name="Moumen B."/>
            <person name="Laverre T."/>
            <person name="Caubet Y."/>
            <person name="Peccoud J."/>
            <person name="Gilbert C."/>
            <person name="Cordaux R."/>
        </authorList>
    </citation>
    <scope>NUCLEOTIDE SEQUENCE [LARGE SCALE GENOMIC DNA]</scope>
    <source>
        <strain evidence="4">ANa2</strain>
        <tissue evidence="4">Whole body excluding digestive tract and cuticle</tissue>
    </source>
</reference>
<evidence type="ECO:0000313" key="5">
    <source>
        <dbReference type="Proteomes" id="UP000326759"/>
    </source>
</evidence>
<organism evidence="4 5">
    <name type="scientific">Armadillidium nasatum</name>
    <dbReference type="NCBI Taxonomy" id="96803"/>
    <lineage>
        <taxon>Eukaryota</taxon>
        <taxon>Metazoa</taxon>
        <taxon>Ecdysozoa</taxon>
        <taxon>Arthropoda</taxon>
        <taxon>Crustacea</taxon>
        <taxon>Multicrustacea</taxon>
        <taxon>Malacostraca</taxon>
        <taxon>Eumalacostraca</taxon>
        <taxon>Peracarida</taxon>
        <taxon>Isopoda</taxon>
        <taxon>Oniscidea</taxon>
        <taxon>Crinocheta</taxon>
        <taxon>Armadillidiidae</taxon>
        <taxon>Armadillidium</taxon>
    </lineage>
</organism>
<evidence type="ECO:0000256" key="2">
    <source>
        <dbReference type="ARBA" id="ARBA00023002"/>
    </source>
</evidence>
<dbReference type="InterPro" id="IPR036291">
    <property type="entry name" value="NAD(P)-bd_dom_sf"/>
</dbReference>
<accession>A0A5N5SVD0</accession>
<comment type="caution">
    <text evidence="4">The sequence shown here is derived from an EMBL/GenBank/DDBJ whole genome shotgun (WGS) entry which is preliminary data.</text>
</comment>
<name>A0A5N5SVD0_9CRUS</name>
<keyword evidence="2" id="KW-0560">Oxidoreductase</keyword>
<dbReference type="AlphaFoldDB" id="A0A5N5SVD0"/>
<dbReference type="PRINTS" id="PR00081">
    <property type="entry name" value="GDHRDH"/>
</dbReference>
<evidence type="ECO:0000256" key="3">
    <source>
        <dbReference type="RuleBase" id="RU000363"/>
    </source>
</evidence>
<dbReference type="PANTHER" id="PTHR43115:SF4">
    <property type="entry name" value="DEHYDROGENASE_REDUCTASE SDR FAMILY MEMBER 11"/>
    <property type="match status" value="1"/>
</dbReference>
<dbReference type="Proteomes" id="UP000326759">
    <property type="component" value="Unassembled WGS sequence"/>
</dbReference>
<proteinExistence type="inferred from homology"/>
<protein>
    <submittedName>
        <fullName evidence="4">Retinol dehydrogenase 10-B</fullName>
    </submittedName>
</protein>